<gene>
    <name evidence="3" type="ORF">So717_05800</name>
</gene>
<dbReference type="RefSeq" id="WP_159974682.1">
    <property type="nucleotide sequence ID" value="NZ_BLIV01000001.1"/>
</dbReference>
<accession>A0A640VM20</accession>
<feature type="transmembrane region" description="Helical" evidence="1">
    <location>
        <begin position="77"/>
        <end position="100"/>
    </location>
</feature>
<dbReference type="PROSITE" id="PS50930">
    <property type="entry name" value="HTH_LYTTR"/>
    <property type="match status" value="1"/>
</dbReference>
<keyword evidence="1" id="KW-0472">Membrane</keyword>
<keyword evidence="1" id="KW-0812">Transmembrane</keyword>
<feature type="domain" description="HTH LytTR-type" evidence="2">
    <location>
        <begin position="172"/>
        <end position="259"/>
    </location>
</feature>
<name>A0A640VM20_9RHOB</name>
<dbReference type="OrthoDB" id="7028951at2"/>
<proteinExistence type="predicted"/>
<dbReference type="Pfam" id="PF04397">
    <property type="entry name" value="LytTR"/>
    <property type="match status" value="1"/>
</dbReference>
<dbReference type="Proteomes" id="UP000436522">
    <property type="component" value="Unassembled WGS sequence"/>
</dbReference>
<evidence type="ECO:0000259" key="2">
    <source>
        <dbReference type="PROSITE" id="PS50930"/>
    </source>
</evidence>
<dbReference type="AlphaFoldDB" id="A0A640VM20"/>
<evidence type="ECO:0000313" key="3">
    <source>
        <dbReference type="EMBL" id="GFE48827.1"/>
    </source>
</evidence>
<keyword evidence="4" id="KW-1185">Reference proteome</keyword>
<dbReference type="SMART" id="SM00850">
    <property type="entry name" value="LytTR"/>
    <property type="match status" value="1"/>
</dbReference>
<evidence type="ECO:0000256" key="1">
    <source>
        <dbReference type="SAM" id="Phobius"/>
    </source>
</evidence>
<evidence type="ECO:0000313" key="4">
    <source>
        <dbReference type="Proteomes" id="UP000436522"/>
    </source>
</evidence>
<protein>
    <recommendedName>
        <fullName evidence="2">HTH LytTR-type domain-containing protein</fullName>
    </recommendedName>
</protein>
<feature type="transmembrane region" description="Helical" evidence="1">
    <location>
        <begin position="120"/>
        <end position="141"/>
    </location>
</feature>
<organism evidence="3 4">
    <name type="scientific">Roseobacter cerasinus</name>
    <dbReference type="NCBI Taxonomy" id="2602289"/>
    <lineage>
        <taxon>Bacteria</taxon>
        <taxon>Pseudomonadati</taxon>
        <taxon>Pseudomonadota</taxon>
        <taxon>Alphaproteobacteria</taxon>
        <taxon>Rhodobacterales</taxon>
        <taxon>Roseobacteraceae</taxon>
        <taxon>Roseobacter</taxon>
    </lineage>
</organism>
<sequence length="261" mass="27715">MAGFTQVQQVDPRTSWPGFLLASGAVLILLFVLLDPGPSRGLSVPGVVLFWASHVMSALLCLQAAQLVVQRVGRSRLLPAAVQVVLGGLTGSLVFTPIALGLDRLLGVADLTDDAGETLGAGLLGEWLALAPPVILTWLALNATRLLRLPAPAAPVQPVPGFWSKVPAALGRDLVALSAELHYLRVYTARGDTLVLYPFGQAVQEQGHGTQIHRSHWVALAHVDRIERRGREGVCHLAGGLALPVSRRFRRAVEDALTAAA</sequence>
<reference evidence="3 4" key="1">
    <citation type="submission" date="2019-12" db="EMBL/GenBank/DDBJ databases">
        <title>Roseobacter cerasinus sp. nov., isolated from seawater around aquaculture.</title>
        <authorList>
            <person name="Muramatsu S."/>
            <person name="Takabe Y."/>
            <person name="Mori K."/>
            <person name="Takaichi S."/>
            <person name="Hanada S."/>
        </authorList>
    </citation>
    <scope>NUCLEOTIDE SEQUENCE [LARGE SCALE GENOMIC DNA]</scope>
    <source>
        <strain evidence="3 4">AI77</strain>
    </source>
</reference>
<feature type="transmembrane region" description="Helical" evidence="1">
    <location>
        <begin position="46"/>
        <end position="65"/>
    </location>
</feature>
<keyword evidence="1" id="KW-1133">Transmembrane helix</keyword>
<dbReference type="Gene3D" id="2.40.50.1020">
    <property type="entry name" value="LytTr DNA-binding domain"/>
    <property type="match status" value="1"/>
</dbReference>
<feature type="transmembrane region" description="Helical" evidence="1">
    <location>
        <begin position="16"/>
        <end position="34"/>
    </location>
</feature>
<dbReference type="GO" id="GO:0003677">
    <property type="term" value="F:DNA binding"/>
    <property type="evidence" value="ECO:0007669"/>
    <property type="project" value="InterPro"/>
</dbReference>
<dbReference type="EMBL" id="BLIV01000001">
    <property type="protein sequence ID" value="GFE48827.1"/>
    <property type="molecule type" value="Genomic_DNA"/>
</dbReference>
<comment type="caution">
    <text evidence="3">The sequence shown here is derived from an EMBL/GenBank/DDBJ whole genome shotgun (WGS) entry which is preliminary data.</text>
</comment>
<dbReference type="InterPro" id="IPR007492">
    <property type="entry name" value="LytTR_DNA-bd_dom"/>
</dbReference>